<name>A0A1B3Q1T0_9ACTN</name>
<dbReference type="OrthoDB" id="3732865at2"/>
<comment type="caution">
    <text evidence="1">The sequence shown here is derived from an EMBL/GenBank/DDBJ whole genome shotgun (WGS) entry which is preliminary data.</text>
</comment>
<proteinExistence type="predicted"/>
<organism evidence="1 2">
    <name type="scientific">Cutibacterium avidum</name>
    <dbReference type="NCBI Taxonomy" id="33010"/>
    <lineage>
        <taxon>Bacteria</taxon>
        <taxon>Bacillati</taxon>
        <taxon>Actinomycetota</taxon>
        <taxon>Actinomycetes</taxon>
        <taxon>Propionibacteriales</taxon>
        <taxon>Propionibacteriaceae</taxon>
        <taxon>Cutibacterium</taxon>
    </lineage>
</organism>
<evidence type="ECO:0000313" key="1">
    <source>
        <dbReference type="EMBL" id="RFT46486.1"/>
    </source>
</evidence>
<protein>
    <submittedName>
        <fullName evidence="1">Uncharacterized protein</fullName>
    </submittedName>
</protein>
<gene>
    <name evidence="1" type="ORF">CHT91_02750</name>
</gene>
<accession>A0A1B3Q1T0</accession>
<dbReference type="GeneID" id="29843722"/>
<sequence>MAGTRKSAKSKLVKTAIAAGTPLAKDLWDSINTDGRAEAWAKSGYDKARKSATSKTALGRVQLTVDRVLEYADRSPSSKAQEWRDEANDIASRIPLVKVQRGKERRKSVSNLQKRADKLLAEVLDEH</sequence>
<reference evidence="1 2" key="1">
    <citation type="submission" date="2017-07" db="EMBL/GenBank/DDBJ databases">
        <authorList>
            <person name="Sun Z.S."/>
            <person name="Albrecht U."/>
            <person name="Echele G."/>
            <person name="Lee C.C."/>
        </authorList>
    </citation>
    <scope>NUCLEOTIDE SEQUENCE [LARGE SCALE GENOMIC DNA]</scope>
    <source>
        <strain evidence="1 2">P16-029</strain>
    </source>
</reference>
<dbReference type="Proteomes" id="UP000259211">
    <property type="component" value="Unassembled WGS sequence"/>
</dbReference>
<dbReference type="EMBL" id="NOWI01000002">
    <property type="protein sequence ID" value="RFT46486.1"/>
    <property type="molecule type" value="Genomic_DNA"/>
</dbReference>
<dbReference type="RefSeq" id="WP_004808763.1">
    <property type="nucleotide sequence ID" value="NZ_AP024309.1"/>
</dbReference>
<evidence type="ECO:0000313" key="2">
    <source>
        <dbReference type="Proteomes" id="UP000259211"/>
    </source>
</evidence>
<dbReference type="AlphaFoldDB" id="A0A1B3Q1T0"/>